<evidence type="ECO:0000256" key="4">
    <source>
        <dbReference type="ARBA" id="ARBA00022475"/>
    </source>
</evidence>
<dbReference type="InterPro" id="IPR020568">
    <property type="entry name" value="Ribosomal_Su5_D2-typ_SF"/>
</dbReference>
<keyword evidence="5 14" id="KW-0645">Protease</keyword>
<dbReference type="PATRIC" id="fig|937775.9.peg.1230"/>
<dbReference type="PANTHER" id="PTHR10046">
    <property type="entry name" value="ATP DEPENDENT LON PROTEASE FAMILY MEMBER"/>
    <property type="match status" value="1"/>
</dbReference>
<evidence type="ECO:0000256" key="9">
    <source>
        <dbReference type="ARBA" id="ARBA00022825"/>
    </source>
</evidence>
<evidence type="ECO:0000313" key="19">
    <source>
        <dbReference type="Proteomes" id="UP000005741"/>
    </source>
</evidence>
<dbReference type="InParanoid" id="H1YZX7"/>
<keyword evidence="8 14" id="KW-0378">Hydrolase</keyword>
<comment type="caution">
    <text evidence="15">Lacks conserved residue(s) required for the propagation of feature annotation.</text>
</comment>
<evidence type="ECO:0000256" key="10">
    <source>
        <dbReference type="ARBA" id="ARBA00022840"/>
    </source>
</evidence>
<keyword evidence="9 14" id="KW-0720">Serine protease</keyword>
<dbReference type="InterPro" id="IPR003593">
    <property type="entry name" value="AAA+_ATPase"/>
</dbReference>
<keyword evidence="19" id="KW-1185">Reference proteome</keyword>
<evidence type="ECO:0000256" key="1">
    <source>
        <dbReference type="ARBA" id="ARBA00004651"/>
    </source>
</evidence>
<evidence type="ECO:0000256" key="2">
    <source>
        <dbReference type="ARBA" id="ARBA00009579"/>
    </source>
</evidence>
<dbReference type="GO" id="GO:0004252">
    <property type="term" value="F:serine-type endopeptidase activity"/>
    <property type="evidence" value="ECO:0007669"/>
    <property type="project" value="UniProtKB-UniRule"/>
</dbReference>
<dbReference type="PROSITE" id="PS51786">
    <property type="entry name" value="LON_PROTEOLYTIC"/>
    <property type="match status" value="1"/>
</dbReference>
<dbReference type="InterPro" id="IPR000523">
    <property type="entry name" value="Mg_chelatse_chII-like_cat_dom"/>
</dbReference>
<dbReference type="GO" id="GO:0006508">
    <property type="term" value="P:proteolysis"/>
    <property type="evidence" value="ECO:0007669"/>
    <property type="project" value="UniProtKB-KW"/>
</dbReference>
<dbReference type="EMBL" id="CM001436">
    <property type="protein sequence ID" value="EHQ35184.1"/>
    <property type="molecule type" value="Genomic_DNA"/>
</dbReference>
<dbReference type="GO" id="GO:0005524">
    <property type="term" value="F:ATP binding"/>
    <property type="evidence" value="ECO:0007669"/>
    <property type="project" value="UniProtKB-UniRule"/>
</dbReference>
<dbReference type="Pfam" id="PF20436">
    <property type="entry name" value="LonB_AAA-LID"/>
    <property type="match status" value="1"/>
</dbReference>
<evidence type="ECO:0000256" key="6">
    <source>
        <dbReference type="ARBA" id="ARBA00022692"/>
    </source>
</evidence>
<dbReference type="GO" id="GO:0006355">
    <property type="term" value="P:regulation of DNA-templated transcription"/>
    <property type="evidence" value="ECO:0007669"/>
    <property type="project" value="InterPro"/>
</dbReference>
<evidence type="ECO:0000256" key="15">
    <source>
        <dbReference type="RuleBase" id="RU369001"/>
    </source>
</evidence>
<organism evidence="18 19">
    <name type="scientific">Methanoplanus limicola DSM 2279</name>
    <dbReference type="NCBI Taxonomy" id="937775"/>
    <lineage>
        <taxon>Archaea</taxon>
        <taxon>Methanobacteriati</taxon>
        <taxon>Methanobacteriota</taxon>
        <taxon>Stenosarchaea group</taxon>
        <taxon>Methanomicrobia</taxon>
        <taxon>Methanomicrobiales</taxon>
        <taxon>Methanomicrobiaceae</taxon>
        <taxon>Methanoplanus</taxon>
    </lineage>
</organism>
<dbReference type="GO" id="GO:0004176">
    <property type="term" value="F:ATP-dependent peptidase activity"/>
    <property type="evidence" value="ECO:0007669"/>
    <property type="project" value="UniProtKB-UniRule"/>
</dbReference>
<dbReference type="STRING" id="937775.Metlim_1070"/>
<dbReference type="Gene3D" id="3.40.50.300">
    <property type="entry name" value="P-loop containing nucleotide triphosphate hydrolases"/>
    <property type="match status" value="1"/>
</dbReference>
<evidence type="ECO:0000256" key="7">
    <source>
        <dbReference type="ARBA" id="ARBA00022741"/>
    </source>
</evidence>
<keyword evidence="4 15" id="KW-1003">Cell membrane</keyword>
<protein>
    <recommendedName>
        <fullName evidence="3 15">Archaeal Lon protease</fullName>
        <ecNumber evidence="15">3.4.21.-</ecNumber>
    </recommendedName>
    <alternativeName>
        <fullName evidence="15">ATP-dependent protease La homolog</fullName>
    </alternativeName>
</protein>
<reference evidence="18 19" key="1">
    <citation type="submission" date="2011-10" db="EMBL/GenBank/DDBJ databases">
        <title>The Improved High-Quality Draft genome of Methanoplanus limicola DSM 2279.</title>
        <authorList>
            <consortium name="US DOE Joint Genome Institute (JGI-PGF)"/>
            <person name="Lucas S."/>
            <person name="Copeland A."/>
            <person name="Lapidus A."/>
            <person name="Glavina del Rio T."/>
            <person name="Dalin E."/>
            <person name="Tice H."/>
            <person name="Bruce D."/>
            <person name="Goodwin L."/>
            <person name="Pitluck S."/>
            <person name="Peters L."/>
            <person name="Mikhailova N."/>
            <person name="Lu M."/>
            <person name="Kyrpides N."/>
            <person name="Mavromatis K."/>
            <person name="Ivanova N."/>
            <person name="Markowitz V."/>
            <person name="Cheng J.-F."/>
            <person name="Hugenholtz P."/>
            <person name="Woyke T."/>
            <person name="Wu D."/>
            <person name="Wirth R."/>
            <person name="Brambilla E.-M."/>
            <person name="Klenk H.-P."/>
            <person name="Eisen J.A."/>
        </authorList>
    </citation>
    <scope>NUCLEOTIDE SEQUENCE [LARGE SCALE GENOMIC DNA]</scope>
    <source>
        <strain evidence="18 19">DSM 2279</strain>
    </source>
</reference>
<proteinExistence type="inferred from homology"/>
<dbReference type="GO" id="GO:0030163">
    <property type="term" value="P:protein catabolic process"/>
    <property type="evidence" value="ECO:0007669"/>
    <property type="project" value="UniProtKB-UniRule"/>
</dbReference>
<evidence type="ECO:0000256" key="8">
    <source>
        <dbReference type="ARBA" id="ARBA00022801"/>
    </source>
</evidence>
<dbReference type="InterPro" id="IPR002078">
    <property type="entry name" value="Sigma_54_int"/>
</dbReference>
<dbReference type="Pfam" id="PF01078">
    <property type="entry name" value="Mg_chelatase"/>
    <property type="match status" value="1"/>
</dbReference>
<dbReference type="Gene3D" id="3.30.230.10">
    <property type="match status" value="1"/>
</dbReference>
<dbReference type="SUPFAM" id="SSF54211">
    <property type="entry name" value="Ribosomal protein S5 domain 2-like"/>
    <property type="match status" value="1"/>
</dbReference>
<dbReference type="AlphaFoldDB" id="H1YZX7"/>
<comment type="function">
    <text evidence="15">ATP-dependent serine protease that mediates the selective degradation of mutant and abnormal proteins as well as certain short-lived regulatory proteins. Degrades polypeptides processively.</text>
</comment>
<evidence type="ECO:0000313" key="18">
    <source>
        <dbReference type="EMBL" id="EHQ35184.1"/>
    </source>
</evidence>
<dbReference type="SUPFAM" id="SSF52540">
    <property type="entry name" value="P-loop containing nucleoside triphosphate hydrolases"/>
    <property type="match status" value="1"/>
</dbReference>
<dbReference type="CDD" id="cd00009">
    <property type="entry name" value="AAA"/>
    <property type="match status" value="1"/>
</dbReference>
<dbReference type="OrthoDB" id="64652at2157"/>
<dbReference type="PRINTS" id="PR00830">
    <property type="entry name" value="ENDOLAPTASE"/>
</dbReference>
<dbReference type="RefSeq" id="WP_004076915.1">
    <property type="nucleotide sequence ID" value="NZ_CM001436.1"/>
</dbReference>
<evidence type="ECO:0000256" key="16">
    <source>
        <dbReference type="SAM" id="MobiDB-lite"/>
    </source>
</evidence>
<dbReference type="HOGENOM" id="CLU_392630_0_0_2"/>
<dbReference type="MEROPS" id="S16.A11"/>
<dbReference type="InterPro" id="IPR004663">
    <property type="entry name" value="Lon_arc"/>
</dbReference>
<evidence type="ECO:0000256" key="5">
    <source>
        <dbReference type="ARBA" id="ARBA00022670"/>
    </source>
</evidence>
<dbReference type="InterPro" id="IPR014721">
    <property type="entry name" value="Ribsml_uS5_D2-typ_fold_subgr"/>
</dbReference>
<feature type="active site" evidence="14">
    <location>
        <position position="614"/>
    </location>
</feature>
<name>H1YZX7_9EURY</name>
<dbReference type="Gene3D" id="1.10.8.60">
    <property type="match status" value="1"/>
</dbReference>
<dbReference type="NCBIfam" id="TIGR00764">
    <property type="entry name" value="lon_rel"/>
    <property type="match status" value="1"/>
</dbReference>
<feature type="compositionally biased region" description="Polar residues" evidence="16">
    <location>
        <begin position="30"/>
        <end position="53"/>
    </location>
</feature>
<evidence type="ECO:0000256" key="12">
    <source>
        <dbReference type="ARBA" id="ARBA00023136"/>
    </source>
</evidence>
<accession>H1YZX7</accession>
<comment type="similarity">
    <text evidence="2 15">Belongs to the peptidase S16 family. Archaeal LonB subfamily.</text>
</comment>
<dbReference type="Proteomes" id="UP000005741">
    <property type="component" value="Chromosome"/>
</dbReference>
<dbReference type="InterPro" id="IPR027417">
    <property type="entry name" value="P-loop_NTPase"/>
</dbReference>
<dbReference type="Pfam" id="PF00158">
    <property type="entry name" value="Sigma54_activat"/>
    <property type="match status" value="1"/>
</dbReference>
<dbReference type="InterPro" id="IPR008269">
    <property type="entry name" value="Lon_proteolytic"/>
</dbReference>
<keyword evidence="6 15" id="KW-0812">Transmembrane</keyword>
<dbReference type="EC" id="3.4.21.-" evidence="15"/>
<keyword evidence="7 15" id="KW-0547">Nucleotide-binding</keyword>
<evidence type="ECO:0000256" key="13">
    <source>
        <dbReference type="ARBA" id="ARBA00026070"/>
    </source>
</evidence>
<evidence type="ECO:0000256" key="3">
    <source>
        <dbReference type="ARBA" id="ARBA00022016"/>
    </source>
</evidence>
<evidence type="ECO:0000256" key="14">
    <source>
        <dbReference type="PROSITE-ProRule" id="PRU01122"/>
    </source>
</evidence>
<dbReference type="GO" id="GO:0005886">
    <property type="term" value="C:plasma membrane"/>
    <property type="evidence" value="ECO:0007669"/>
    <property type="project" value="UniProtKB-SubCell"/>
</dbReference>
<dbReference type="Pfam" id="PF05362">
    <property type="entry name" value="Lon_C"/>
    <property type="match status" value="1"/>
</dbReference>
<dbReference type="InterPro" id="IPR027065">
    <property type="entry name" value="Lon_Prtase"/>
</dbReference>
<gene>
    <name evidence="18" type="ORF">Metlim_1070</name>
</gene>
<feature type="active site" evidence="14">
    <location>
        <position position="571"/>
    </location>
</feature>
<feature type="region of interest" description="Disordered" evidence="16">
    <location>
        <begin position="1"/>
        <end position="67"/>
    </location>
</feature>
<sequence length="699" mass="76084">MEKDDKINPNIDNVSPEVNIQGGAGESLSPDETTGSINQDNNKTITDNPNVSVVGSEEITEEKKEEPKIKPEDIELESLHSSSEIEVPEKLIDQVIGQEHAVEVIKKAAIQRRHVMMIGTPGTGKSMLAKAMAELLPKEEMQDILVYPNSEDSNNPIIRSVKAGRGKEIVAAHKAEAKKRAQTRNTLIMILIFGIMGYAIITGQLLMGIIGAAFIFMALQYSRPKEEAMVPKLLVSNTPDSTAPYIDGTGSHAGALLGDVRHDPFQSGGLETPAHDRVEAGAIHKSNKGVLFVDEINTLTPHSQQNLLTALQEGEFSITGQSERSSGAMVKTEPVPCRFIMIAAGNLDAMEGMHPALRSRIRGYGYEVYMQDTMPDTPENQKKFITFVAQEVKNDGKIPPFDRSAIEEIMREARRRSNRKGHLTLKLRDIGGLIRVSGDMARQDNSEITTAEHVLRAKEIAKSVEDQISDEYTRRSREYDLTIVEGTSVGRVNGLAVVGHDSGQVLPIMAEATPTQGATGNVIATGLLKEIAQESIKNVSAILKKFTGKDIRNMDIHIQFIGTYNGVEGDSASISVATAVISAIEGIPVRQDVAMTGSLSVRGNVLPIGGATYKIEAAAKAGIKTVIIPESNLDDVLIEDRYRDMVEIIPVSTIEEVLEIALVPERKEDFMEKLHKLANMKPSEFIESISGNLTSSTGL</sequence>
<comment type="subcellular location">
    <subcellularLocation>
        <location evidence="1 15">Cell membrane</location>
        <topology evidence="1 15">Multi-pass membrane protein</topology>
    </subcellularLocation>
</comment>
<evidence type="ECO:0000256" key="11">
    <source>
        <dbReference type="ARBA" id="ARBA00022989"/>
    </source>
</evidence>
<keyword evidence="10 15" id="KW-0067">ATP-binding</keyword>
<keyword evidence="11 15" id="KW-1133">Transmembrane helix</keyword>
<evidence type="ECO:0000259" key="17">
    <source>
        <dbReference type="PROSITE" id="PS51786"/>
    </source>
</evidence>
<dbReference type="SMART" id="SM00382">
    <property type="entry name" value="AAA"/>
    <property type="match status" value="1"/>
</dbReference>
<feature type="transmembrane region" description="Helical" evidence="15">
    <location>
        <begin position="187"/>
        <end position="219"/>
    </location>
</feature>
<dbReference type="InterPro" id="IPR046843">
    <property type="entry name" value="LonB_AAA-LID"/>
</dbReference>
<keyword evidence="12 15" id="KW-0472">Membrane</keyword>
<feature type="domain" description="Lon proteolytic" evidence="17">
    <location>
        <begin position="486"/>
        <end position="664"/>
    </location>
</feature>
<comment type="subunit">
    <text evidence="13 15">Homohexamer. Organized in a ring with a central cavity.</text>
</comment>